<organism evidence="2 3">
    <name type="scientific">Datura stramonium</name>
    <name type="common">Jimsonweed</name>
    <name type="synonym">Common thornapple</name>
    <dbReference type="NCBI Taxonomy" id="4076"/>
    <lineage>
        <taxon>Eukaryota</taxon>
        <taxon>Viridiplantae</taxon>
        <taxon>Streptophyta</taxon>
        <taxon>Embryophyta</taxon>
        <taxon>Tracheophyta</taxon>
        <taxon>Spermatophyta</taxon>
        <taxon>Magnoliopsida</taxon>
        <taxon>eudicotyledons</taxon>
        <taxon>Gunneridae</taxon>
        <taxon>Pentapetalae</taxon>
        <taxon>asterids</taxon>
        <taxon>lamiids</taxon>
        <taxon>Solanales</taxon>
        <taxon>Solanaceae</taxon>
        <taxon>Solanoideae</taxon>
        <taxon>Datureae</taxon>
        <taxon>Datura</taxon>
    </lineage>
</organism>
<feature type="compositionally biased region" description="Basic and acidic residues" evidence="1">
    <location>
        <begin position="11"/>
        <end position="21"/>
    </location>
</feature>
<dbReference type="Proteomes" id="UP000823775">
    <property type="component" value="Unassembled WGS sequence"/>
</dbReference>
<feature type="region of interest" description="Disordered" evidence="1">
    <location>
        <begin position="1"/>
        <end position="42"/>
    </location>
</feature>
<evidence type="ECO:0000313" key="2">
    <source>
        <dbReference type="EMBL" id="MCD7465284.1"/>
    </source>
</evidence>
<protein>
    <submittedName>
        <fullName evidence="2">Uncharacterized protein</fullName>
    </submittedName>
</protein>
<evidence type="ECO:0000313" key="3">
    <source>
        <dbReference type="Proteomes" id="UP000823775"/>
    </source>
</evidence>
<comment type="caution">
    <text evidence="2">The sequence shown here is derived from an EMBL/GenBank/DDBJ whole genome shotgun (WGS) entry which is preliminary data.</text>
</comment>
<evidence type="ECO:0000256" key="1">
    <source>
        <dbReference type="SAM" id="MobiDB-lite"/>
    </source>
</evidence>
<reference evidence="2 3" key="1">
    <citation type="journal article" date="2021" name="BMC Genomics">
        <title>Datura genome reveals duplications of psychoactive alkaloid biosynthetic genes and high mutation rate following tissue culture.</title>
        <authorList>
            <person name="Rajewski A."/>
            <person name="Carter-House D."/>
            <person name="Stajich J."/>
            <person name="Litt A."/>
        </authorList>
    </citation>
    <scope>NUCLEOTIDE SEQUENCE [LARGE SCALE GENOMIC DNA]</scope>
    <source>
        <strain evidence="2">AR-01</strain>
    </source>
</reference>
<name>A0ABS8T1R9_DATST</name>
<sequence length="69" mass="7296">MMEGVTALHTTDGEVDGRQPVEGRSPSPSRSGETILLSSDGTPLGLSLREEIQEILFKPDSGDDEPSGL</sequence>
<keyword evidence="3" id="KW-1185">Reference proteome</keyword>
<proteinExistence type="predicted"/>
<dbReference type="EMBL" id="JACEIK010001035">
    <property type="protein sequence ID" value="MCD7465284.1"/>
    <property type="molecule type" value="Genomic_DNA"/>
</dbReference>
<feature type="compositionally biased region" description="Polar residues" evidence="1">
    <location>
        <begin position="26"/>
        <end position="41"/>
    </location>
</feature>
<gene>
    <name evidence="2" type="ORF">HAX54_000973</name>
</gene>
<accession>A0ABS8T1R9</accession>